<feature type="region of interest" description="Disordered" evidence="1">
    <location>
        <begin position="161"/>
        <end position="201"/>
    </location>
</feature>
<dbReference type="Proteomes" id="UP001271007">
    <property type="component" value="Unassembled WGS sequence"/>
</dbReference>
<comment type="caution">
    <text evidence="4">The sequence shown here is derived from an EMBL/GenBank/DDBJ whole genome shotgun (WGS) entry which is preliminary data.</text>
</comment>
<feature type="transmembrane region" description="Helical" evidence="2">
    <location>
        <begin position="206"/>
        <end position="228"/>
    </location>
</feature>
<keyword evidence="2" id="KW-1133">Transmembrane helix</keyword>
<sequence>MAKALRFGSTQSYVAIWFCVLFWQVQCQILTPYEDLSPYPSYYSTGGDFTFPVGDTVIYTEGSIMTISWDSSYTSVNLYDVYLHNISVDAVIDGKAQSQVQLATGYTGNSFKWAVSCNPNCDAPFVLHVVNAQGNSSDLLGGGFWSIYFWVAPANSASSTSSSASQTSASSATSSQSRSTTAASASATKSGSGGDPGGWSNKGTTIGVGVGVGVGVALVLIAGGLFFWRSHHRKTHHAYNSPSATVPSDPGASMQWSGMYPSHPPQEMSGVPGHEIPKPVEVPAYRDPYELPTTQDR</sequence>
<evidence type="ECO:0000313" key="5">
    <source>
        <dbReference type="Proteomes" id="UP001271007"/>
    </source>
</evidence>
<evidence type="ECO:0000256" key="1">
    <source>
        <dbReference type="SAM" id="MobiDB-lite"/>
    </source>
</evidence>
<keyword evidence="5" id="KW-1185">Reference proteome</keyword>
<feature type="compositionally biased region" description="Low complexity" evidence="1">
    <location>
        <begin position="161"/>
        <end position="188"/>
    </location>
</feature>
<accession>A0AAJ0DL99</accession>
<evidence type="ECO:0000256" key="3">
    <source>
        <dbReference type="SAM" id="SignalP"/>
    </source>
</evidence>
<feature type="region of interest" description="Disordered" evidence="1">
    <location>
        <begin position="263"/>
        <end position="297"/>
    </location>
</feature>
<feature type="chain" id="PRO_5042498397" evidence="3">
    <location>
        <begin position="28"/>
        <end position="297"/>
    </location>
</feature>
<feature type="signal peptide" evidence="3">
    <location>
        <begin position="1"/>
        <end position="27"/>
    </location>
</feature>
<evidence type="ECO:0000313" key="4">
    <source>
        <dbReference type="EMBL" id="KAK3052361.1"/>
    </source>
</evidence>
<protein>
    <submittedName>
        <fullName evidence="4">Uncharacterized protein</fullName>
    </submittedName>
</protein>
<organism evidence="4 5">
    <name type="scientific">Extremus antarcticus</name>
    <dbReference type="NCBI Taxonomy" id="702011"/>
    <lineage>
        <taxon>Eukaryota</taxon>
        <taxon>Fungi</taxon>
        <taxon>Dikarya</taxon>
        <taxon>Ascomycota</taxon>
        <taxon>Pezizomycotina</taxon>
        <taxon>Dothideomycetes</taxon>
        <taxon>Dothideomycetidae</taxon>
        <taxon>Mycosphaerellales</taxon>
        <taxon>Extremaceae</taxon>
        <taxon>Extremus</taxon>
    </lineage>
</organism>
<reference evidence="4" key="1">
    <citation type="submission" date="2023-04" db="EMBL/GenBank/DDBJ databases">
        <title>Black Yeasts Isolated from many extreme environments.</title>
        <authorList>
            <person name="Coleine C."/>
            <person name="Stajich J.E."/>
            <person name="Selbmann L."/>
        </authorList>
    </citation>
    <scope>NUCLEOTIDE SEQUENCE</scope>
    <source>
        <strain evidence="4">CCFEE 5312</strain>
    </source>
</reference>
<keyword evidence="2" id="KW-0812">Transmembrane</keyword>
<name>A0AAJ0DL99_9PEZI</name>
<proteinExistence type="predicted"/>
<dbReference type="EMBL" id="JAWDJX010000021">
    <property type="protein sequence ID" value="KAK3052361.1"/>
    <property type="molecule type" value="Genomic_DNA"/>
</dbReference>
<dbReference type="AlphaFoldDB" id="A0AAJ0DL99"/>
<evidence type="ECO:0000256" key="2">
    <source>
        <dbReference type="SAM" id="Phobius"/>
    </source>
</evidence>
<keyword evidence="2" id="KW-0472">Membrane</keyword>
<keyword evidence="3" id="KW-0732">Signal</keyword>
<gene>
    <name evidence="4" type="ORF">LTR09_006571</name>
</gene>